<proteinExistence type="predicted"/>
<keyword evidence="2" id="KW-1185">Reference proteome</keyword>
<evidence type="ECO:0000313" key="2">
    <source>
        <dbReference type="Proteomes" id="UP001597483"/>
    </source>
</evidence>
<evidence type="ECO:0000313" key="1">
    <source>
        <dbReference type="EMBL" id="MFD2471713.1"/>
    </source>
</evidence>
<dbReference type="RefSeq" id="WP_378308955.1">
    <property type="nucleotide sequence ID" value="NZ_JBHUKS010000023.1"/>
</dbReference>
<dbReference type="Proteomes" id="UP001597483">
    <property type="component" value="Unassembled WGS sequence"/>
</dbReference>
<sequence length="196" mass="21771">MPTRVLPDANVLHARTLRDWLLLLKDTGNASMFRVFYTEDILAETIQSIRRRNPGLTGTEITKIRDAIAGTMDGRIDEYPSGQDAVALTDPFDRHIHAAAVAGAMDCVVSFDRGFTDLPTAVRDTLDYEIYTPDEFFLLVDDSSPSLIRATLRRQIQHFSSLGRAHLDFAGALVKSDCPAFADRITGRCREIALAD</sequence>
<accession>A0ABW5HF02</accession>
<name>A0ABW5HF02_9PSEU</name>
<dbReference type="EMBL" id="JBHUKS010000023">
    <property type="protein sequence ID" value="MFD2471713.1"/>
    <property type="molecule type" value="Genomic_DNA"/>
</dbReference>
<gene>
    <name evidence="1" type="ORF">ACFSVL_30255</name>
</gene>
<protein>
    <submittedName>
        <fullName evidence="1">PIN domain-containing protein</fullName>
    </submittedName>
</protein>
<comment type="caution">
    <text evidence="1">The sequence shown here is derived from an EMBL/GenBank/DDBJ whole genome shotgun (WGS) entry which is preliminary data.</text>
</comment>
<reference evidence="2" key="1">
    <citation type="journal article" date="2019" name="Int. J. Syst. Evol. Microbiol.">
        <title>The Global Catalogue of Microorganisms (GCM) 10K type strain sequencing project: providing services to taxonomists for standard genome sequencing and annotation.</title>
        <authorList>
            <consortium name="The Broad Institute Genomics Platform"/>
            <consortium name="The Broad Institute Genome Sequencing Center for Infectious Disease"/>
            <person name="Wu L."/>
            <person name="Ma J."/>
        </authorList>
    </citation>
    <scope>NUCLEOTIDE SEQUENCE [LARGE SCALE GENOMIC DNA]</scope>
    <source>
        <strain evidence="2">CGMCC 4.7641</strain>
    </source>
</reference>
<organism evidence="1 2">
    <name type="scientific">Amycolatopsis silviterrae</name>
    <dbReference type="NCBI Taxonomy" id="1656914"/>
    <lineage>
        <taxon>Bacteria</taxon>
        <taxon>Bacillati</taxon>
        <taxon>Actinomycetota</taxon>
        <taxon>Actinomycetes</taxon>
        <taxon>Pseudonocardiales</taxon>
        <taxon>Pseudonocardiaceae</taxon>
        <taxon>Amycolatopsis</taxon>
    </lineage>
</organism>